<accession>A0ACB8S8E8</accession>
<keyword evidence="2" id="KW-1185">Reference proteome</keyword>
<name>A0ACB8S8E8_9AGAM</name>
<reference evidence="1" key="1">
    <citation type="submission" date="2021-02" db="EMBL/GenBank/DDBJ databases">
        <authorList>
            <consortium name="DOE Joint Genome Institute"/>
            <person name="Ahrendt S."/>
            <person name="Looney B.P."/>
            <person name="Miyauchi S."/>
            <person name="Morin E."/>
            <person name="Drula E."/>
            <person name="Courty P.E."/>
            <person name="Chicoki N."/>
            <person name="Fauchery L."/>
            <person name="Kohler A."/>
            <person name="Kuo A."/>
            <person name="Labutti K."/>
            <person name="Pangilinan J."/>
            <person name="Lipzen A."/>
            <person name="Riley R."/>
            <person name="Andreopoulos W."/>
            <person name="He G."/>
            <person name="Johnson J."/>
            <person name="Barry K.W."/>
            <person name="Grigoriev I.V."/>
            <person name="Nagy L."/>
            <person name="Hibbett D."/>
            <person name="Henrissat B."/>
            <person name="Matheny P.B."/>
            <person name="Labbe J."/>
            <person name="Martin F."/>
        </authorList>
    </citation>
    <scope>NUCLEOTIDE SEQUENCE</scope>
    <source>
        <strain evidence="1">FP105234-sp</strain>
    </source>
</reference>
<evidence type="ECO:0000313" key="1">
    <source>
        <dbReference type="EMBL" id="KAI0052759.1"/>
    </source>
</evidence>
<comment type="caution">
    <text evidence="1">The sequence shown here is derived from an EMBL/GenBank/DDBJ whole genome shotgun (WGS) entry which is preliminary data.</text>
</comment>
<gene>
    <name evidence="1" type="ORF">FA95DRAFT_1579784</name>
</gene>
<reference evidence="1" key="2">
    <citation type="journal article" date="2022" name="New Phytol.">
        <title>Evolutionary transition to the ectomycorrhizal habit in the genomes of a hyperdiverse lineage of mushroom-forming fungi.</title>
        <authorList>
            <person name="Looney B."/>
            <person name="Miyauchi S."/>
            <person name="Morin E."/>
            <person name="Drula E."/>
            <person name="Courty P.E."/>
            <person name="Kohler A."/>
            <person name="Kuo A."/>
            <person name="LaButti K."/>
            <person name="Pangilinan J."/>
            <person name="Lipzen A."/>
            <person name="Riley R."/>
            <person name="Andreopoulos W."/>
            <person name="He G."/>
            <person name="Johnson J."/>
            <person name="Nolan M."/>
            <person name="Tritt A."/>
            <person name="Barry K.W."/>
            <person name="Grigoriev I.V."/>
            <person name="Nagy L.G."/>
            <person name="Hibbett D."/>
            <person name="Henrissat B."/>
            <person name="Matheny P.B."/>
            <person name="Labbe J."/>
            <person name="Martin F.M."/>
        </authorList>
    </citation>
    <scope>NUCLEOTIDE SEQUENCE</scope>
    <source>
        <strain evidence="1">FP105234-sp</strain>
    </source>
</reference>
<dbReference type="Proteomes" id="UP000814033">
    <property type="component" value="Unassembled WGS sequence"/>
</dbReference>
<evidence type="ECO:0000313" key="2">
    <source>
        <dbReference type="Proteomes" id="UP000814033"/>
    </source>
</evidence>
<protein>
    <submittedName>
        <fullName evidence="1">Uncharacterized protein</fullName>
    </submittedName>
</protein>
<proteinExistence type="predicted"/>
<sequence>MRIPIRAILLDLSGTLHIASNPTLNAPQALQRLRDAQIPLRFCSNTSKESTESLRGRLTSMGLGPREGELYTSIGAVKGVLHARGIKRPYVIASETAKQDVLSDTSENGDADAPFDGVVVALAPSELDYAHLNIAFRVLMREHGPQSSSRASSAPIPLIATHRARFLEDKDSRLSLGPGPFVAALENATGTTAEVVGKPERAFFEATLAGVGEREGRVVIVGDDVQNDLNGGALELGLFRVLVRTGKYRPGDESKEGLVPPDEVHDSFATFVDSLFQV</sequence>
<dbReference type="EMBL" id="MU275843">
    <property type="protein sequence ID" value="KAI0052759.1"/>
    <property type="molecule type" value="Genomic_DNA"/>
</dbReference>
<organism evidence="1 2">
    <name type="scientific">Auriscalpium vulgare</name>
    <dbReference type="NCBI Taxonomy" id="40419"/>
    <lineage>
        <taxon>Eukaryota</taxon>
        <taxon>Fungi</taxon>
        <taxon>Dikarya</taxon>
        <taxon>Basidiomycota</taxon>
        <taxon>Agaricomycotina</taxon>
        <taxon>Agaricomycetes</taxon>
        <taxon>Russulales</taxon>
        <taxon>Auriscalpiaceae</taxon>
        <taxon>Auriscalpium</taxon>
    </lineage>
</organism>